<organism evidence="2 3">
    <name type="scientific">Emiliania huxleyi (strain CCMP1516)</name>
    <dbReference type="NCBI Taxonomy" id="280463"/>
    <lineage>
        <taxon>Eukaryota</taxon>
        <taxon>Haptista</taxon>
        <taxon>Haptophyta</taxon>
        <taxon>Prymnesiophyceae</taxon>
        <taxon>Isochrysidales</taxon>
        <taxon>Noelaerhabdaceae</taxon>
        <taxon>Emiliania</taxon>
    </lineage>
</organism>
<dbReference type="InterPro" id="IPR029033">
    <property type="entry name" value="His_PPase_superfam"/>
</dbReference>
<dbReference type="SUPFAM" id="SSF53254">
    <property type="entry name" value="Phosphoglycerate mutase-like"/>
    <property type="match status" value="1"/>
</dbReference>
<protein>
    <recommendedName>
        <fullName evidence="4">Acid phosphatase</fullName>
    </recommendedName>
</protein>
<dbReference type="EnsemblProtists" id="EOD13935">
    <property type="protein sequence ID" value="EOD13935"/>
    <property type="gene ID" value="EMIHUDRAFT_470677"/>
</dbReference>
<proteinExistence type="predicted"/>
<accession>A0A0D3IRQ0</accession>
<dbReference type="RefSeq" id="XP_005766364.1">
    <property type="nucleotide sequence ID" value="XM_005766307.1"/>
</dbReference>
<keyword evidence="1" id="KW-0812">Transmembrane</keyword>
<evidence type="ECO:0000256" key="1">
    <source>
        <dbReference type="SAM" id="Phobius"/>
    </source>
</evidence>
<dbReference type="KEGG" id="ehx:EMIHUDRAFT_470677"/>
<dbReference type="GeneID" id="17260088"/>
<dbReference type="Proteomes" id="UP000013827">
    <property type="component" value="Unassembled WGS sequence"/>
</dbReference>
<dbReference type="AlphaFoldDB" id="A0A0D3IRQ0"/>
<sequence length="357" mass="37879">MVVAVAHLFRHGQRSPYPPPLSESAAGPSIWTSRLSPPAESWNLTASAFDAQHLTPHGAALLRHLGQYLAVDYRYPDPCAADVTLIADGTSFRDVQSARAFAGGFFGRRSCSAARAAAIVEATAAAQPLLLPLVSDDVEAGCAGPSEADVLRSFGGDVDALAAAYKPQIDRVGSLLGCCSAEAVSGVEPFAWGELTLSELSELYRVHQRVMCVVLGGRTTHLAGGSFLSFELRYDAPTSVAPDPDGGWRVVGFFTAATVLQQRRRTPLVPPHPPPGRATVLDVPYSQFRDLVLAAVDPRCVLQPLRDTTARLRDRAPPPSSPLDSTPAVLAAAVVGFACSLCGVLMVRVSRPYLQMP</sequence>
<evidence type="ECO:0000313" key="3">
    <source>
        <dbReference type="Proteomes" id="UP000013827"/>
    </source>
</evidence>
<keyword evidence="1" id="KW-0472">Membrane</keyword>
<dbReference type="HOGENOM" id="CLU_777143_0_0_1"/>
<dbReference type="Gene3D" id="3.40.50.1240">
    <property type="entry name" value="Phosphoglycerate mutase-like"/>
    <property type="match status" value="1"/>
</dbReference>
<keyword evidence="1" id="KW-1133">Transmembrane helix</keyword>
<dbReference type="PaxDb" id="2903-EOD13935"/>
<feature type="transmembrane region" description="Helical" evidence="1">
    <location>
        <begin position="328"/>
        <end position="347"/>
    </location>
</feature>
<reference evidence="3" key="1">
    <citation type="journal article" date="2013" name="Nature">
        <title>Pan genome of the phytoplankton Emiliania underpins its global distribution.</title>
        <authorList>
            <person name="Read B.A."/>
            <person name="Kegel J."/>
            <person name="Klute M.J."/>
            <person name="Kuo A."/>
            <person name="Lefebvre S.C."/>
            <person name="Maumus F."/>
            <person name="Mayer C."/>
            <person name="Miller J."/>
            <person name="Monier A."/>
            <person name="Salamov A."/>
            <person name="Young J."/>
            <person name="Aguilar M."/>
            <person name="Claverie J.M."/>
            <person name="Frickenhaus S."/>
            <person name="Gonzalez K."/>
            <person name="Herman E.K."/>
            <person name="Lin Y.C."/>
            <person name="Napier J."/>
            <person name="Ogata H."/>
            <person name="Sarno A.F."/>
            <person name="Shmutz J."/>
            <person name="Schroeder D."/>
            <person name="de Vargas C."/>
            <person name="Verret F."/>
            <person name="von Dassow P."/>
            <person name="Valentin K."/>
            <person name="Van de Peer Y."/>
            <person name="Wheeler G."/>
            <person name="Dacks J.B."/>
            <person name="Delwiche C.F."/>
            <person name="Dyhrman S.T."/>
            <person name="Glockner G."/>
            <person name="John U."/>
            <person name="Richards T."/>
            <person name="Worden A.Z."/>
            <person name="Zhang X."/>
            <person name="Grigoriev I.V."/>
            <person name="Allen A.E."/>
            <person name="Bidle K."/>
            <person name="Borodovsky M."/>
            <person name="Bowler C."/>
            <person name="Brownlee C."/>
            <person name="Cock J.M."/>
            <person name="Elias M."/>
            <person name="Gladyshev V.N."/>
            <person name="Groth M."/>
            <person name="Guda C."/>
            <person name="Hadaegh A."/>
            <person name="Iglesias-Rodriguez M.D."/>
            <person name="Jenkins J."/>
            <person name="Jones B.M."/>
            <person name="Lawson T."/>
            <person name="Leese F."/>
            <person name="Lindquist E."/>
            <person name="Lobanov A."/>
            <person name="Lomsadze A."/>
            <person name="Malik S.B."/>
            <person name="Marsh M.E."/>
            <person name="Mackinder L."/>
            <person name="Mock T."/>
            <person name="Mueller-Roeber B."/>
            <person name="Pagarete A."/>
            <person name="Parker M."/>
            <person name="Probert I."/>
            <person name="Quesneville H."/>
            <person name="Raines C."/>
            <person name="Rensing S.A."/>
            <person name="Riano-Pachon D.M."/>
            <person name="Richier S."/>
            <person name="Rokitta S."/>
            <person name="Shiraiwa Y."/>
            <person name="Soanes D.M."/>
            <person name="van der Giezen M."/>
            <person name="Wahlund T.M."/>
            <person name="Williams B."/>
            <person name="Wilson W."/>
            <person name="Wolfe G."/>
            <person name="Wurch L.L."/>
        </authorList>
    </citation>
    <scope>NUCLEOTIDE SEQUENCE</scope>
</reference>
<keyword evidence="3" id="KW-1185">Reference proteome</keyword>
<name>A0A0D3IRQ0_EMIH1</name>
<evidence type="ECO:0000313" key="2">
    <source>
        <dbReference type="EnsemblProtists" id="EOD13935"/>
    </source>
</evidence>
<reference evidence="2" key="2">
    <citation type="submission" date="2024-10" db="UniProtKB">
        <authorList>
            <consortium name="EnsemblProtists"/>
        </authorList>
    </citation>
    <scope>IDENTIFICATION</scope>
</reference>
<evidence type="ECO:0008006" key="4">
    <source>
        <dbReference type="Google" id="ProtNLM"/>
    </source>
</evidence>